<name>A0AAN5D2W4_9BILA</name>
<evidence type="ECO:0000313" key="1">
    <source>
        <dbReference type="EMBL" id="GMR55376.1"/>
    </source>
</evidence>
<dbReference type="Proteomes" id="UP001328107">
    <property type="component" value="Unassembled WGS sequence"/>
</dbReference>
<protein>
    <submittedName>
        <fullName evidence="1">Uncharacterized protein</fullName>
    </submittedName>
</protein>
<proteinExistence type="predicted"/>
<dbReference type="InterPro" id="IPR008974">
    <property type="entry name" value="TRAF-like"/>
</dbReference>
<comment type="caution">
    <text evidence="1">The sequence shown here is derived from an EMBL/GenBank/DDBJ whole genome shotgun (WGS) entry which is preliminary data.</text>
</comment>
<dbReference type="SUPFAM" id="SSF49599">
    <property type="entry name" value="TRAF domain-like"/>
    <property type="match status" value="1"/>
</dbReference>
<sequence length="123" mass="13960">LNERGFECSWNCKANVEFVLFARSSNLKVSKKGLATFDGDNIVYSFDKEWMWSGMSNPNSPYVINNKVNIEFHVDIISSEKGIPIDLTKFCSPSELNNVTLIFRDKKLLVSKDLLALYSPVFA</sequence>
<evidence type="ECO:0000313" key="2">
    <source>
        <dbReference type="Proteomes" id="UP001328107"/>
    </source>
</evidence>
<gene>
    <name evidence="1" type="ORF">PMAYCL1PPCAC_25571</name>
</gene>
<reference evidence="2" key="1">
    <citation type="submission" date="2022-10" db="EMBL/GenBank/DDBJ databases">
        <title>Genome assembly of Pristionchus species.</title>
        <authorList>
            <person name="Yoshida K."/>
            <person name="Sommer R.J."/>
        </authorList>
    </citation>
    <scope>NUCLEOTIDE SEQUENCE [LARGE SCALE GENOMIC DNA]</scope>
    <source>
        <strain evidence="2">RS5460</strain>
    </source>
</reference>
<feature type="non-terminal residue" evidence="1">
    <location>
        <position position="123"/>
    </location>
</feature>
<dbReference type="PANTHER" id="PTHR47022">
    <property type="entry name" value="BTB AND MATH DOMAIN-CONTAINING PROTEIN 36-RELATED"/>
    <property type="match status" value="1"/>
</dbReference>
<dbReference type="Gene3D" id="2.60.210.10">
    <property type="entry name" value="Apoptosis, Tumor Necrosis Factor Receptor Associated Protein 2, Chain A"/>
    <property type="match status" value="1"/>
</dbReference>
<dbReference type="EMBL" id="BTRK01000005">
    <property type="protein sequence ID" value="GMR55376.1"/>
    <property type="molecule type" value="Genomic_DNA"/>
</dbReference>
<organism evidence="1 2">
    <name type="scientific">Pristionchus mayeri</name>
    <dbReference type="NCBI Taxonomy" id="1317129"/>
    <lineage>
        <taxon>Eukaryota</taxon>
        <taxon>Metazoa</taxon>
        <taxon>Ecdysozoa</taxon>
        <taxon>Nematoda</taxon>
        <taxon>Chromadorea</taxon>
        <taxon>Rhabditida</taxon>
        <taxon>Rhabditina</taxon>
        <taxon>Diplogasteromorpha</taxon>
        <taxon>Diplogasteroidea</taxon>
        <taxon>Neodiplogasteridae</taxon>
        <taxon>Pristionchus</taxon>
    </lineage>
</organism>
<dbReference type="AlphaFoldDB" id="A0AAN5D2W4"/>
<dbReference type="PANTHER" id="PTHR47022:SF1">
    <property type="entry name" value="BTB AND MATH DOMAIN-CONTAINING PROTEIN 36-RELATED"/>
    <property type="match status" value="1"/>
</dbReference>
<feature type="non-terminal residue" evidence="1">
    <location>
        <position position="1"/>
    </location>
</feature>
<keyword evidence="2" id="KW-1185">Reference proteome</keyword>
<accession>A0AAN5D2W4</accession>